<keyword evidence="3" id="KW-0804">Transcription</keyword>
<dbReference type="PROSITE" id="PS01124">
    <property type="entry name" value="HTH_ARAC_FAMILY_2"/>
    <property type="match status" value="1"/>
</dbReference>
<dbReference type="InterPro" id="IPR037923">
    <property type="entry name" value="HTH-like"/>
</dbReference>
<dbReference type="RefSeq" id="WP_112259388.1">
    <property type="nucleotide sequence ID" value="NZ_QMIG01000019.1"/>
</dbReference>
<accession>A0A329QM19</accession>
<dbReference type="PANTHER" id="PTHR46796">
    <property type="entry name" value="HTH-TYPE TRANSCRIPTIONAL ACTIVATOR RHAS-RELATED"/>
    <property type="match status" value="1"/>
</dbReference>
<evidence type="ECO:0000313" key="5">
    <source>
        <dbReference type="EMBL" id="RAW11618.1"/>
    </source>
</evidence>
<protein>
    <submittedName>
        <fullName evidence="5">AraC family transcriptional regulator</fullName>
    </submittedName>
</protein>
<dbReference type="InterPro" id="IPR009057">
    <property type="entry name" value="Homeodomain-like_sf"/>
</dbReference>
<dbReference type="SUPFAM" id="SSF46689">
    <property type="entry name" value="Homeodomain-like"/>
    <property type="match status" value="1"/>
</dbReference>
<gene>
    <name evidence="5" type="ORF">DPM12_16225</name>
</gene>
<dbReference type="GO" id="GO:0043565">
    <property type="term" value="F:sequence-specific DNA binding"/>
    <property type="evidence" value="ECO:0007669"/>
    <property type="project" value="InterPro"/>
</dbReference>
<organism evidence="5 6">
    <name type="scientific">Phytoactinopolyspora halophila</name>
    <dbReference type="NCBI Taxonomy" id="1981511"/>
    <lineage>
        <taxon>Bacteria</taxon>
        <taxon>Bacillati</taxon>
        <taxon>Actinomycetota</taxon>
        <taxon>Actinomycetes</taxon>
        <taxon>Jiangellales</taxon>
        <taxon>Jiangellaceae</taxon>
        <taxon>Phytoactinopolyspora</taxon>
    </lineage>
</organism>
<sequence>MATREGRRHRGATAAIRAWRPAVPGITEVFHAHFVEHAYPPHAHDAWTLLIVDDGAIRYDLDRHHHGAVTSTVTLLPPHVTHDGRAASHRGFRKRVLYIDETVLSAELIGAAVDHPGIADARLRHRIDQLHLTLENPGDAFEAEGRLALIRDRLYRRLGWQARESATGSTLVAGSTLASNQRAAERRRLADQFRDLLDAHTIHGVTLEEASQLLHAHPAHLVRSFTRTFGLPPHTYATGRRVDLARRLLLAGHVSADVALAVGFYDQSHLNRHFTRFLGITPGRYARHSRGG</sequence>
<evidence type="ECO:0000256" key="1">
    <source>
        <dbReference type="ARBA" id="ARBA00023015"/>
    </source>
</evidence>
<evidence type="ECO:0000256" key="3">
    <source>
        <dbReference type="ARBA" id="ARBA00023163"/>
    </source>
</evidence>
<dbReference type="Pfam" id="PF02311">
    <property type="entry name" value="AraC_binding"/>
    <property type="match status" value="1"/>
</dbReference>
<dbReference type="InterPro" id="IPR003313">
    <property type="entry name" value="AraC-bd"/>
</dbReference>
<keyword evidence="1" id="KW-0805">Transcription regulation</keyword>
<comment type="caution">
    <text evidence="5">The sequence shown here is derived from an EMBL/GenBank/DDBJ whole genome shotgun (WGS) entry which is preliminary data.</text>
</comment>
<keyword evidence="2" id="KW-0238">DNA-binding</keyword>
<dbReference type="EMBL" id="QMIG01000019">
    <property type="protein sequence ID" value="RAW11618.1"/>
    <property type="molecule type" value="Genomic_DNA"/>
</dbReference>
<dbReference type="Proteomes" id="UP000250462">
    <property type="component" value="Unassembled WGS sequence"/>
</dbReference>
<dbReference type="AlphaFoldDB" id="A0A329QM19"/>
<dbReference type="InterPro" id="IPR050204">
    <property type="entry name" value="AraC_XylS_family_regulators"/>
</dbReference>
<dbReference type="Pfam" id="PF12833">
    <property type="entry name" value="HTH_18"/>
    <property type="match status" value="1"/>
</dbReference>
<feature type="domain" description="HTH araC/xylS-type" evidence="4">
    <location>
        <begin position="191"/>
        <end position="288"/>
    </location>
</feature>
<evidence type="ECO:0000259" key="4">
    <source>
        <dbReference type="PROSITE" id="PS01124"/>
    </source>
</evidence>
<dbReference type="OrthoDB" id="2559672at2"/>
<evidence type="ECO:0000313" key="6">
    <source>
        <dbReference type="Proteomes" id="UP000250462"/>
    </source>
</evidence>
<evidence type="ECO:0000256" key="2">
    <source>
        <dbReference type="ARBA" id="ARBA00023125"/>
    </source>
</evidence>
<reference evidence="5 6" key="1">
    <citation type="submission" date="2018-06" db="EMBL/GenBank/DDBJ databases">
        <title>Phytoactinopolyspora halophila sp. nov., a novel halophilic actinomycete isolated from a saline soil in China.</title>
        <authorList>
            <person name="Tang S.-K."/>
        </authorList>
    </citation>
    <scope>NUCLEOTIDE SEQUENCE [LARGE SCALE GENOMIC DNA]</scope>
    <source>
        <strain evidence="5 6">YIM 96934</strain>
    </source>
</reference>
<keyword evidence="6" id="KW-1185">Reference proteome</keyword>
<dbReference type="SUPFAM" id="SSF51215">
    <property type="entry name" value="Regulatory protein AraC"/>
    <property type="match status" value="1"/>
</dbReference>
<dbReference type="PANTHER" id="PTHR46796:SF2">
    <property type="entry name" value="TRANSCRIPTIONAL REGULATORY PROTEIN"/>
    <property type="match status" value="1"/>
</dbReference>
<proteinExistence type="predicted"/>
<dbReference type="InterPro" id="IPR018060">
    <property type="entry name" value="HTH_AraC"/>
</dbReference>
<dbReference type="SMART" id="SM00342">
    <property type="entry name" value="HTH_ARAC"/>
    <property type="match status" value="1"/>
</dbReference>
<name>A0A329QM19_9ACTN</name>
<dbReference type="Gene3D" id="1.10.10.60">
    <property type="entry name" value="Homeodomain-like"/>
    <property type="match status" value="1"/>
</dbReference>
<dbReference type="GO" id="GO:0003700">
    <property type="term" value="F:DNA-binding transcription factor activity"/>
    <property type="evidence" value="ECO:0007669"/>
    <property type="project" value="InterPro"/>
</dbReference>